<dbReference type="PANTHER" id="PTHR33164">
    <property type="entry name" value="TRANSCRIPTIONAL REGULATOR, MARR FAMILY"/>
    <property type="match status" value="1"/>
</dbReference>
<dbReference type="PROSITE" id="PS50995">
    <property type="entry name" value="HTH_MARR_2"/>
    <property type="match status" value="1"/>
</dbReference>
<organism evidence="2 3">
    <name type="scientific">Nocardia acididurans</name>
    <dbReference type="NCBI Taxonomy" id="2802282"/>
    <lineage>
        <taxon>Bacteria</taxon>
        <taxon>Bacillati</taxon>
        <taxon>Actinomycetota</taxon>
        <taxon>Actinomycetes</taxon>
        <taxon>Mycobacteriales</taxon>
        <taxon>Nocardiaceae</taxon>
        <taxon>Nocardia</taxon>
    </lineage>
</organism>
<evidence type="ECO:0000313" key="3">
    <source>
        <dbReference type="Proteomes" id="UP000602198"/>
    </source>
</evidence>
<dbReference type="SUPFAM" id="SSF46785">
    <property type="entry name" value="Winged helix' DNA-binding domain"/>
    <property type="match status" value="1"/>
</dbReference>
<dbReference type="Gene3D" id="1.10.10.10">
    <property type="entry name" value="Winged helix-like DNA-binding domain superfamily/Winged helix DNA-binding domain"/>
    <property type="match status" value="1"/>
</dbReference>
<gene>
    <name evidence="2" type="ORF">JK358_30730</name>
</gene>
<keyword evidence="3" id="KW-1185">Reference proteome</keyword>
<name>A0ABS1MHT8_9NOCA</name>
<sequence length="118" mass="13433">MHTELGTPLREHWMLTYLSERGDITQQEIANTLGIDRSEVVRLVDAMEKSGYVTRTRDPHDRRKYQLSITAAGNRQREATDARIAAATEVLLARLTPEERGTLHRLSLKALGYDETDL</sequence>
<dbReference type="SMART" id="SM00347">
    <property type="entry name" value="HTH_MARR"/>
    <property type="match status" value="1"/>
</dbReference>
<protein>
    <submittedName>
        <fullName evidence="2">MarR family transcriptional regulator</fullName>
    </submittedName>
</protein>
<feature type="domain" description="HTH marR-type" evidence="1">
    <location>
        <begin position="1"/>
        <end position="112"/>
    </location>
</feature>
<dbReference type="Pfam" id="PF12802">
    <property type="entry name" value="MarR_2"/>
    <property type="match status" value="1"/>
</dbReference>
<dbReference type="InterPro" id="IPR000835">
    <property type="entry name" value="HTH_MarR-typ"/>
</dbReference>
<dbReference type="InterPro" id="IPR039422">
    <property type="entry name" value="MarR/SlyA-like"/>
</dbReference>
<accession>A0ABS1MHT8</accession>
<dbReference type="EMBL" id="JAERRJ010000013">
    <property type="protein sequence ID" value="MBL1078788.1"/>
    <property type="molecule type" value="Genomic_DNA"/>
</dbReference>
<dbReference type="PANTHER" id="PTHR33164:SF57">
    <property type="entry name" value="MARR-FAMILY TRANSCRIPTIONAL REGULATOR"/>
    <property type="match status" value="1"/>
</dbReference>
<dbReference type="InterPro" id="IPR036390">
    <property type="entry name" value="WH_DNA-bd_sf"/>
</dbReference>
<dbReference type="Proteomes" id="UP000602198">
    <property type="component" value="Unassembled WGS sequence"/>
</dbReference>
<evidence type="ECO:0000259" key="1">
    <source>
        <dbReference type="PROSITE" id="PS50995"/>
    </source>
</evidence>
<dbReference type="PRINTS" id="PR00598">
    <property type="entry name" value="HTHMARR"/>
</dbReference>
<proteinExistence type="predicted"/>
<evidence type="ECO:0000313" key="2">
    <source>
        <dbReference type="EMBL" id="MBL1078788.1"/>
    </source>
</evidence>
<dbReference type="InterPro" id="IPR036388">
    <property type="entry name" value="WH-like_DNA-bd_sf"/>
</dbReference>
<reference evidence="2 3" key="1">
    <citation type="submission" date="2021-01" db="EMBL/GenBank/DDBJ databases">
        <title>WGS of actinomycetes isolated from Thailand.</title>
        <authorList>
            <person name="Thawai C."/>
        </authorList>
    </citation>
    <scope>NUCLEOTIDE SEQUENCE [LARGE SCALE GENOMIC DNA]</scope>
    <source>
        <strain evidence="2 3">LPG 2</strain>
    </source>
</reference>
<comment type="caution">
    <text evidence="2">The sequence shown here is derived from an EMBL/GenBank/DDBJ whole genome shotgun (WGS) entry which is preliminary data.</text>
</comment>